<dbReference type="GO" id="GO:0019350">
    <property type="term" value="P:teichoic acid biosynthetic process"/>
    <property type="evidence" value="ECO:0007669"/>
    <property type="project" value="UniProtKB-KW"/>
</dbReference>
<keyword evidence="5" id="KW-0777">Teichoic acid biosynthesis</keyword>
<name>A0A413Q8H6_9FIRM</name>
<evidence type="ECO:0000313" key="11">
    <source>
        <dbReference type="Proteomes" id="UP000286104"/>
    </source>
</evidence>
<comment type="caution">
    <text evidence="8">The sequence shown here is derived from an EMBL/GenBank/DDBJ whole genome shotgun (WGS) entry which is preliminary data.</text>
</comment>
<comment type="similarity">
    <text evidence="2">Belongs to the CDP-glycerol glycerophosphotransferase family.</text>
</comment>
<evidence type="ECO:0000256" key="1">
    <source>
        <dbReference type="ARBA" id="ARBA00004202"/>
    </source>
</evidence>
<dbReference type="Proteomes" id="UP000286104">
    <property type="component" value="Unassembled WGS sequence"/>
</dbReference>
<keyword evidence="4" id="KW-0808">Transferase</keyword>
<evidence type="ECO:0000313" key="10">
    <source>
        <dbReference type="Proteomes" id="UP000283721"/>
    </source>
</evidence>
<evidence type="ECO:0000256" key="4">
    <source>
        <dbReference type="ARBA" id="ARBA00022679"/>
    </source>
</evidence>
<dbReference type="SUPFAM" id="SSF53756">
    <property type="entry name" value="UDP-Glycosyltransferase/glycogen phosphorylase"/>
    <property type="match status" value="1"/>
</dbReference>
<gene>
    <name evidence="9" type="ORF">DW848_04745</name>
    <name evidence="8" type="ORF">DW967_05005</name>
</gene>
<comment type="subcellular location">
    <subcellularLocation>
        <location evidence="1">Cell membrane</location>
        <topology evidence="1">Peripheral membrane protein</topology>
    </subcellularLocation>
</comment>
<dbReference type="EMBL" id="QSHU01000004">
    <property type="protein sequence ID" value="RHC40444.1"/>
    <property type="molecule type" value="Genomic_DNA"/>
</dbReference>
<dbReference type="PANTHER" id="PTHR37316">
    <property type="entry name" value="TEICHOIC ACID GLYCEROL-PHOSPHATE PRIMASE"/>
    <property type="match status" value="1"/>
</dbReference>
<protein>
    <recommendedName>
        <fullName evidence="12">Teichoic acid poly(glycerol phosphate) polymerase</fullName>
    </recommendedName>
</protein>
<dbReference type="InterPro" id="IPR007554">
    <property type="entry name" value="Glycerophosphate_synth"/>
</dbReference>
<organism evidence="8 10">
    <name type="scientific">Agathobacter rectalis</name>
    <dbReference type="NCBI Taxonomy" id="39491"/>
    <lineage>
        <taxon>Bacteria</taxon>
        <taxon>Bacillati</taxon>
        <taxon>Bacillota</taxon>
        <taxon>Clostridia</taxon>
        <taxon>Lachnospirales</taxon>
        <taxon>Lachnospiraceae</taxon>
        <taxon>Agathobacter</taxon>
    </lineage>
</organism>
<evidence type="ECO:0000313" key="9">
    <source>
        <dbReference type="EMBL" id="RHC40444.1"/>
    </source>
</evidence>
<dbReference type="InterPro" id="IPR043148">
    <property type="entry name" value="TagF_C"/>
</dbReference>
<feature type="coiled-coil region" evidence="7">
    <location>
        <begin position="527"/>
        <end position="554"/>
    </location>
</feature>
<proteinExistence type="inferred from homology"/>
<dbReference type="Proteomes" id="UP000283721">
    <property type="component" value="Unassembled WGS sequence"/>
</dbReference>
<keyword evidence="3" id="KW-1003">Cell membrane</keyword>
<evidence type="ECO:0000256" key="6">
    <source>
        <dbReference type="ARBA" id="ARBA00023136"/>
    </source>
</evidence>
<evidence type="ECO:0000256" key="3">
    <source>
        <dbReference type="ARBA" id="ARBA00022475"/>
    </source>
</evidence>
<dbReference type="AlphaFoldDB" id="A0A413Q8H6"/>
<dbReference type="GO" id="GO:0005886">
    <property type="term" value="C:plasma membrane"/>
    <property type="evidence" value="ECO:0007669"/>
    <property type="project" value="UniProtKB-SubCell"/>
</dbReference>
<evidence type="ECO:0008006" key="12">
    <source>
        <dbReference type="Google" id="ProtNLM"/>
    </source>
</evidence>
<dbReference type="Gene3D" id="3.40.50.11820">
    <property type="match status" value="1"/>
</dbReference>
<keyword evidence="7" id="KW-0175">Coiled coil</keyword>
<dbReference type="Gene3D" id="3.40.50.12580">
    <property type="match status" value="1"/>
</dbReference>
<dbReference type="GO" id="GO:0047355">
    <property type="term" value="F:CDP-glycerol glycerophosphotransferase activity"/>
    <property type="evidence" value="ECO:0007669"/>
    <property type="project" value="InterPro"/>
</dbReference>
<sequence length="582" mass="66911">MGIEQKLIVFGSDPDFADNPRGFWEYINENTDYQTCWIIKNQTMYELLKSKGIECALEGSDYADEMVNKAHYLITSSFDFAYKKRPEQVHIAAWHGFPLKVIGFFDSATVSKNNYDGLKIVTTQTDLVTATSRFSHLTLSGMFAIDPRKVSETGYPRNDIMFHSDAKKELQKLVDINVEDSKLFFYLPTMRKGLKDEGEHFEKNIFNYQDYNVEELDKFLEKRNAYIVAKVHFADNELYKSGDFKLPKRLIFLDTDIMNSNMCTIYHIMDAFDGLITDYSSIYVDYLLLDKPIIFSCPDIEKYRADRGFIVDDPALLMPGAIVKAQDQLIKNMSDIINGDDAYKETRKNLMPFFHNHLDGKSSERLFEEMINLDVQNRVDSGKQVGHLFQKNVSPLDQYVDNEVQAEIFIDRGAGFNEDDKLIKRLRLSDTQDGIISSIEIDVDENVKMVRFDPDDIGRAVISSLEIYCGDQKQQNYSIIGGHEYNGQICFSSVDPQIIIPVNVDSSCKLKLVFNSYDFYSCGGKLIEGVINDNAVLNNNLAEKNDEINRLRTELNMVYSSTSWKMTGWYRKLGDFIKGRNR</sequence>
<keyword evidence="6" id="KW-0472">Membrane</keyword>
<dbReference type="InterPro" id="IPR043149">
    <property type="entry name" value="TagF_N"/>
</dbReference>
<dbReference type="RefSeq" id="WP_118389675.1">
    <property type="nucleotide sequence ID" value="NZ_JAQDCR010000003.1"/>
</dbReference>
<dbReference type="Pfam" id="PF04464">
    <property type="entry name" value="Glyphos_transf"/>
    <property type="match status" value="1"/>
</dbReference>
<reference evidence="10 11" key="1">
    <citation type="submission" date="2018-08" db="EMBL/GenBank/DDBJ databases">
        <title>A genome reference for cultivated species of the human gut microbiota.</title>
        <authorList>
            <person name="Zou Y."/>
            <person name="Xue W."/>
            <person name="Luo G."/>
        </authorList>
    </citation>
    <scope>NUCLEOTIDE SEQUENCE [LARGE SCALE GENOMIC DNA]</scope>
    <source>
        <strain evidence="9 11">AM36-3AA</strain>
        <strain evidence="8 10">AM47-6BH</strain>
    </source>
</reference>
<dbReference type="EMBL" id="QSES01000007">
    <property type="protein sequence ID" value="RGZ94126.1"/>
    <property type="molecule type" value="Genomic_DNA"/>
</dbReference>
<dbReference type="InterPro" id="IPR051612">
    <property type="entry name" value="Teichoic_Acid_Biosynth"/>
</dbReference>
<evidence type="ECO:0000313" key="8">
    <source>
        <dbReference type="EMBL" id="RGZ94126.1"/>
    </source>
</evidence>
<evidence type="ECO:0000256" key="5">
    <source>
        <dbReference type="ARBA" id="ARBA00022944"/>
    </source>
</evidence>
<evidence type="ECO:0000256" key="2">
    <source>
        <dbReference type="ARBA" id="ARBA00010488"/>
    </source>
</evidence>
<evidence type="ECO:0000256" key="7">
    <source>
        <dbReference type="SAM" id="Coils"/>
    </source>
</evidence>
<dbReference type="PANTHER" id="PTHR37316:SF3">
    <property type="entry name" value="TEICHOIC ACID GLYCEROL-PHOSPHATE TRANSFERASE"/>
    <property type="match status" value="1"/>
</dbReference>
<accession>A0A413Q8H6</accession>